<evidence type="ECO:0000256" key="1">
    <source>
        <dbReference type="SAM" id="Phobius"/>
    </source>
</evidence>
<organism evidence="2 3">
    <name type="scientific">Psilocybe cf. subviscida</name>
    <dbReference type="NCBI Taxonomy" id="2480587"/>
    <lineage>
        <taxon>Eukaryota</taxon>
        <taxon>Fungi</taxon>
        <taxon>Dikarya</taxon>
        <taxon>Basidiomycota</taxon>
        <taxon>Agaricomycotina</taxon>
        <taxon>Agaricomycetes</taxon>
        <taxon>Agaricomycetidae</taxon>
        <taxon>Agaricales</taxon>
        <taxon>Agaricineae</taxon>
        <taxon>Strophariaceae</taxon>
        <taxon>Psilocybe</taxon>
    </lineage>
</organism>
<accession>A0A8H5ATG3</accession>
<evidence type="ECO:0000313" key="2">
    <source>
        <dbReference type="EMBL" id="KAF5310790.1"/>
    </source>
</evidence>
<evidence type="ECO:0000313" key="3">
    <source>
        <dbReference type="Proteomes" id="UP000567179"/>
    </source>
</evidence>
<dbReference type="Proteomes" id="UP000567179">
    <property type="component" value="Unassembled WGS sequence"/>
</dbReference>
<protein>
    <submittedName>
        <fullName evidence="2">Uncharacterized protein</fullName>
    </submittedName>
</protein>
<keyword evidence="3" id="KW-1185">Reference proteome</keyword>
<dbReference type="OrthoDB" id="411632at2759"/>
<comment type="caution">
    <text evidence="2">The sequence shown here is derived from an EMBL/GenBank/DDBJ whole genome shotgun (WGS) entry which is preliminary data.</text>
</comment>
<feature type="transmembrane region" description="Helical" evidence="1">
    <location>
        <begin position="24"/>
        <end position="43"/>
    </location>
</feature>
<gene>
    <name evidence="2" type="ORF">D9619_007998</name>
</gene>
<reference evidence="2 3" key="1">
    <citation type="journal article" date="2020" name="ISME J.">
        <title>Uncovering the hidden diversity of litter-decomposition mechanisms in mushroom-forming fungi.</title>
        <authorList>
            <person name="Floudas D."/>
            <person name="Bentzer J."/>
            <person name="Ahren D."/>
            <person name="Johansson T."/>
            <person name="Persson P."/>
            <person name="Tunlid A."/>
        </authorList>
    </citation>
    <scope>NUCLEOTIDE SEQUENCE [LARGE SCALE GENOMIC DNA]</scope>
    <source>
        <strain evidence="2 3">CBS 101986</strain>
    </source>
</reference>
<sequence>MPLRLSGVVCTTHGTPFSRARRSLFVFLVLLLLCFMLVINVALQDVSSTTVQLDALHDPSTSITRPSETSGVDVPRARILLVSAMFPLEKSKHSKEEYAYWLSQFLNPITTDVYFFAPPSFAPTVQSVRGSGNITIDTAYGSPFDIPPLRGLEEKYRSMHNLDREKFRHSPELYAIWNAKPFFVHAAVQALRKQGKEYDYVFWNDAGSFRNTHMYSEWPDAGRVQQIWDVGEKITGTPKEKLLFFPLAGMPAAKMRYWKEDMGPVDYDVSEGSFFGGSPETIAWWQAVYYSYHDYYLSRGLFVGKDQTLINALFLLFPERVISVWFGDPAAPARSGLIPAFDHRPLGACGSEWFYYQFWMADSTTREKMRGLWMALTKWRDWEWWAKRQRCRLTGVVAMRDVLQTLFGARWTPPPRSVPLRTL</sequence>
<keyword evidence="1" id="KW-0472">Membrane</keyword>
<keyword evidence="1" id="KW-0812">Transmembrane</keyword>
<dbReference type="AlphaFoldDB" id="A0A8H5ATG3"/>
<name>A0A8H5ATG3_9AGAR</name>
<proteinExistence type="predicted"/>
<keyword evidence="1" id="KW-1133">Transmembrane helix</keyword>
<dbReference type="EMBL" id="JAACJJ010000057">
    <property type="protein sequence ID" value="KAF5310790.1"/>
    <property type="molecule type" value="Genomic_DNA"/>
</dbReference>